<comment type="caution">
    <text evidence="1">The sequence shown here is derived from an EMBL/GenBank/DDBJ whole genome shotgun (WGS) entry which is preliminary data.</text>
</comment>
<name>A0A0R1NVT0_9LACO</name>
<evidence type="ECO:0000313" key="2">
    <source>
        <dbReference type="Proteomes" id="UP000051311"/>
    </source>
</evidence>
<protein>
    <submittedName>
        <fullName evidence="1">Uncharacterized protein</fullName>
    </submittedName>
</protein>
<dbReference type="AlphaFoldDB" id="A0A0R1NVT0"/>
<reference evidence="1 2" key="1">
    <citation type="journal article" date="2015" name="Genome Announc.">
        <title>Expanding the biotechnology potential of lactobacilli through comparative genomics of 213 strains and associated genera.</title>
        <authorList>
            <person name="Sun Z."/>
            <person name="Harris H.M."/>
            <person name="McCann A."/>
            <person name="Guo C."/>
            <person name="Argimon S."/>
            <person name="Zhang W."/>
            <person name="Yang X."/>
            <person name="Jeffery I.B."/>
            <person name="Cooney J.C."/>
            <person name="Kagawa T.F."/>
            <person name="Liu W."/>
            <person name="Song Y."/>
            <person name="Salvetti E."/>
            <person name="Wrobel A."/>
            <person name="Rasinkangas P."/>
            <person name="Parkhill J."/>
            <person name="Rea M.C."/>
            <person name="O'Sullivan O."/>
            <person name="Ritari J."/>
            <person name="Douillard F.P."/>
            <person name="Paul Ross R."/>
            <person name="Yang R."/>
            <person name="Briner A.E."/>
            <person name="Felis G.E."/>
            <person name="de Vos W.M."/>
            <person name="Barrangou R."/>
            <person name="Klaenhammer T.R."/>
            <person name="Caufield P.W."/>
            <person name="Cui Y."/>
            <person name="Zhang H."/>
            <person name="O'Toole P.W."/>
        </authorList>
    </citation>
    <scope>NUCLEOTIDE SEQUENCE [LARGE SCALE GENOMIC DNA]</scope>
    <source>
        <strain evidence="1 2">DSM 10532</strain>
    </source>
</reference>
<accession>A0A0R1NVT0</accession>
<dbReference type="EMBL" id="AZEL01000013">
    <property type="protein sequence ID" value="KRL24095.1"/>
    <property type="molecule type" value="Genomic_DNA"/>
</dbReference>
<proteinExistence type="predicted"/>
<organism evidence="1 2">
    <name type="scientific">Lactobacillus gallinarum DSM 10532 = JCM 2011</name>
    <dbReference type="NCBI Taxonomy" id="1423748"/>
    <lineage>
        <taxon>Bacteria</taxon>
        <taxon>Bacillati</taxon>
        <taxon>Bacillota</taxon>
        <taxon>Bacilli</taxon>
        <taxon>Lactobacillales</taxon>
        <taxon>Lactobacillaceae</taxon>
        <taxon>Lactobacillus</taxon>
    </lineage>
</organism>
<sequence>MASIHSSAGITLVHPASAMSAEIKALPAPIAFLLTQGTSTKPAIGSQTRPSKLDIAIDIACALCSALPLAASTAAAAPMADALPTSAWQPPVAPAISALLAITRPNPPAVKRKRIICSSVKLSRFSNKNKTPGKIPEEPAVGVAQMTPIAALTSLVATAFCTAVMIVSPERVWPFSIYFLIFTASPPVKPVLENTPLPPRPFLTASRIVCKLYFILFQIFSRG</sequence>
<dbReference type="Proteomes" id="UP000051311">
    <property type="component" value="Unassembled WGS sequence"/>
</dbReference>
<gene>
    <name evidence="1" type="ORF">FC37_GL000683</name>
</gene>
<evidence type="ECO:0000313" key="1">
    <source>
        <dbReference type="EMBL" id="KRL24095.1"/>
    </source>
</evidence>